<dbReference type="PROSITE" id="PS00107">
    <property type="entry name" value="PROTEIN_KINASE_ATP"/>
    <property type="match status" value="1"/>
</dbReference>
<dbReference type="InterPro" id="IPR008271">
    <property type="entry name" value="Ser/Thr_kinase_AS"/>
</dbReference>
<sequence>MHDSDRYELVRDIGSGNFGIARLMQDKQTKELVAVKYIERGDKCITRFKRSQSLYEMMLKCGHARFFFQQFICGVSYCHAMQVCHRDLKLENTLLDGSPAPRLKICDFGYSKVRVSISPYGIGQLVSYLMGPAILLHFGQHVTSRESDSSLLSSLRTLEATTTNRAARNHCSPHRVLVIAELGSSVVVVARCRLGCKGIEFLLLQFQPPSPGNLRLSVFAAAPANLPLASPPPCRRRLLLASSDQLEVNRIQLYAEKKKRIKKKEECHRRLHHALHASSFVGSAHFPANNPQLFEYVHRVFGASNVGKILNELPPSQREEAVKSLAFEAEARLCDPVYGCTLQVCILQKILRQRCALLANAKRELSAYINPQAIQGPFNLQEKPLSSPAAHVGPPCSPNVVQYSPILGPSYGPDVVRSSAHLGLSDDAPFFMPAMQHNGSLGGGGADPQLDPGQQELLEAQQLAATAAIREQQQAIMMRNYVQQQQQEYLRHYAAAGIEPVAAAAAVTSVEVECLATWVHLQAVKEVRWHLVWVWRHLTVVEVIIDSCNNSHSMNGKSVKLRKLPTENLISKITSSLRTHSSPLLLCTPPATVNNSSPLLLAGPLPLRVFTLIRDSVPLPRPPILATGVSLFLFFFRRWLAGTHRERKRWIEKRVGCGKALDLRNSKNEVADRDVPMLESAEHSASTLPPLPTTSSEHKNRSTIWDHFKRISDDENKAQC</sequence>
<dbReference type="Pfam" id="PF03195">
    <property type="entry name" value="LOB"/>
    <property type="match status" value="1"/>
</dbReference>
<keyword evidence="3 6" id="KW-0547">Nucleotide-binding</keyword>
<feature type="domain" description="LOB" evidence="9">
    <location>
        <begin position="264"/>
        <end position="365"/>
    </location>
</feature>
<reference evidence="10 11" key="1">
    <citation type="submission" date="2019-01" db="EMBL/GenBank/DDBJ databases">
        <title>Sequencing of cultivated peanut Arachis hypogaea provides insights into genome evolution and oil improvement.</title>
        <authorList>
            <person name="Chen X."/>
        </authorList>
    </citation>
    <scope>NUCLEOTIDE SEQUENCE [LARGE SCALE GENOMIC DNA]</scope>
    <source>
        <strain evidence="11">cv. Fuhuasheng</strain>
        <tissue evidence="10">Leaves</tissue>
    </source>
</reference>
<evidence type="ECO:0000256" key="5">
    <source>
        <dbReference type="ARBA" id="ARBA00022840"/>
    </source>
</evidence>
<evidence type="ECO:0000259" key="9">
    <source>
        <dbReference type="PROSITE" id="PS50891"/>
    </source>
</evidence>
<dbReference type="PROSITE" id="PS50011">
    <property type="entry name" value="PROTEIN_KINASE_DOM"/>
    <property type="match status" value="1"/>
</dbReference>
<evidence type="ECO:0000259" key="8">
    <source>
        <dbReference type="PROSITE" id="PS50011"/>
    </source>
</evidence>
<evidence type="ECO:0000256" key="6">
    <source>
        <dbReference type="PROSITE-ProRule" id="PRU10141"/>
    </source>
</evidence>
<dbReference type="InterPro" id="IPR011009">
    <property type="entry name" value="Kinase-like_dom_sf"/>
</dbReference>
<dbReference type="Gene3D" id="1.10.510.10">
    <property type="entry name" value="Transferase(Phosphotransferase) domain 1"/>
    <property type="match status" value="1"/>
</dbReference>
<accession>A0A445BZ17</accession>
<keyword evidence="5 6" id="KW-0067">ATP-binding</keyword>
<keyword evidence="2" id="KW-0808">Transferase</keyword>
<comment type="similarity">
    <text evidence="1">Belongs to the LOB domain-containing protein family.</text>
</comment>
<evidence type="ECO:0000256" key="3">
    <source>
        <dbReference type="ARBA" id="ARBA00022741"/>
    </source>
</evidence>
<dbReference type="SMART" id="SM00220">
    <property type="entry name" value="S_TKc"/>
    <property type="match status" value="1"/>
</dbReference>
<feature type="region of interest" description="Disordered" evidence="7">
    <location>
        <begin position="679"/>
        <end position="701"/>
    </location>
</feature>
<feature type="binding site" evidence="6">
    <location>
        <position position="36"/>
    </location>
    <ligand>
        <name>ATP</name>
        <dbReference type="ChEBI" id="CHEBI:30616"/>
    </ligand>
</feature>
<protein>
    <recommendedName>
        <fullName evidence="12">Protein kinase domain-containing protein</fullName>
    </recommendedName>
</protein>
<dbReference type="AlphaFoldDB" id="A0A445BZ17"/>
<keyword evidence="4" id="KW-0418">Kinase</keyword>
<feature type="domain" description="Protein kinase" evidence="8">
    <location>
        <begin position="1"/>
        <end position="275"/>
    </location>
</feature>
<dbReference type="Gene3D" id="3.30.200.20">
    <property type="entry name" value="Phosphorylase Kinase, domain 1"/>
    <property type="match status" value="1"/>
</dbReference>
<proteinExistence type="inferred from homology"/>
<evidence type="ECO:0000256" key="2">
    <source>
        <dbReference type="ARBA" id="ARBA00022679"/>
    </source>
</evidence>
<dbReference type="Pfam" id="PF00069">
    <property type="entry name" value="Pkinase"/>
    <property type="match status" value="1"/>
</dbReference>
<evidence type="ECO:0000256" key="4">
    <source>
        <dbReference type="ARBA" id="ARBA00022777"/>
    </source>
</evidence>
<evidence type="ECO:0000313" key="10">
    <source>
        <dbReference type="EMBL" id="RYR43983.1"/>
    </source>
</evidence>
<dbReference type="PANTHER" id="PTHR31301">
    <property type="entry name" value="LOB DOMAIN-CONTAINING PROTEIN 4-RELATED"/>
    <property type="match status" value="1"/>
</dbReference>
<name>A0A445BZ17_ARAHY</name>
<dbReference type="PANTHER" id="PTHR31301:SF68">
    <property type="entry name" value="LOB DOMAIN-CONTAINING PROTEIN 32-RELATED"/>
    <property type="match status" value="1"/>
</dbReference>
<organism evidence="10 11">
    <name type="scientific">Arachis hypogaea</name>
    <name type="common">Peanut</name>
    <dbReference type="NCBI Taxonomy" id="3818"/>
    <lineage>
        <taxon>Eukaryota</taxon>
        <taxon>Viridiplantae</taxon>
        <taxon>Streptophyta</taxon>
        <taxon>Embryophyta</taxon>
        <taxon>Tracheophyta</taxon>
        <taxon>Spermatophyta</taxon>
        <taxon>Magnoliopsida</taxon>
        <taxon>eudicotyledons</taxon>
        <taxon>Gunneridae</taxon>
        <taxon>Pentapetalae</taxon>
        <taxon>rosids</taxon>
        <taxon>fabids</taxon>
        <taxon>Fabales</taxon>
        <taxon>Fabaceae</taxon>
        <taxon>Papilionoideae</taxon>
        <taxon>50 kb inversion clade</taxon>
        <taxon>dalbergioids sensu lato</taxon>
        <taxon>Dalbergieae</taxon>
        <taxon>Pterocarpus clade</taxon>
        <taxon>Arachis</taxon>
    </lineage>
</organism>
<dbReference type="GO" id="GO:0004672">
    <property type="term" value="F:protein kinase activity"/>
    <property type="evidence" value="ECO:0007669"/>
    <property type="project" value="InterPro"/>
</dbReference>
<dbReference type="PROSITE" id="PS50891">
    <property type="entry name" value="LOB"/>
    <property type="match status" value="1"/>
</dbReference>
<dbReference type="PROSITE" id="PS00108">
    <property type="entry name" value="PROTEIN_KINASE_ST"/>
    <property type="match status" value="1"/>
</dbReference>
<dbReference type="SUPFAM" id="SSF56112">
    <property type="entry name" value="Protein kinase-like (PK-like)"/>
    <property type="match status" value="1"/>
</dbReference>
<evidence type="ECO:0000256" key="1">
    <source>
        <dbReference type="ARBA" id="ARBA00005474"/>
    </source>
</evidence>
<keyword evidence="11" id="KW-1185">Reference proteome</keyword>
<dbReference type="InterPro" id="IPR017441">
    <property type="entry name" value="Protein_kinase_ATP_BS"/>
</dbReference>
<dbReference type="EMBL" id="SDMP01000008">
    <property type="protein sequence ID" value="RYR43983.1"/>
    <property type="molecule type" value="Genomic_DNA"/>
</dbReference>
<dbReference type="InterPro" id="IPR000719">
    <property type="entry name" value="Prot_kinase_dom"/>
</dbReference>
<evidence type="ECO:0008006" key="12">
    <source>
        <dbReference type="Google" id="ProtNLM"/>
    </source>
</evidence>
<gene>
    <name evidence="10" type="ORF">Ahy_A08g040358</name>
</gene>
<comment type="caution">
    <text evidence="10">The sequence shown here is derived from an EMBL/GenBank/DDBJ whole genome shotgun (WGS) entry which is preliminary data.</text>
</comment>
<evidence type="ECO:0000256" key="7">
    <source>
        <dbReference type="SAM" id="MobiDB-lite"/>
    </source>
</evidence>
<evidence type="ECO:0000313" key="11">
    <source>
        <dbReference type="Proteomes" id="UP000289738"/>
    </source>
</evidence>
<dbReference type="STRING" id="3818.A0A445BZ17"/>
<dbReference type="GO" id="GO:0005524">
    <property type="term" value="F:ATP binding"/>
    <property type="evidence" value="ECO:0007669"/>
    <property type="project" value="UniProtKB-UniRule"/>
</dbReference>
<dbReference type="InterPro" id="IPR004883">
    <property type="entry name" value="LOB"/>
</dbReference>
<dbReference type="Proteomes" id="UP000289738">
    <property type="component" value="Chromosome A08"/>
</dbReference>